<feature type="transmembrane region" description="Helical" evidence="1">
    <location>
        <begin position="81"/>
        <end position="102"/>
    </location>
</feature>
<feature type="transmembrane region" description="Helical" evidence="1">
    <location>
        <begin position="410"/>
        <end position="428"/>
    </location>
</feature>
<dbReference type="Pfam" id="PF10101">
    <property type="entry name" value="DUF2339"/>
    <property type="match status" value="1"/>
</dbReference>
<feature type="transmembrane region" description="Helical" evidence="1">
    <location>
        <begin position="195"/>
        <end position="212"/>
    </location>
</feature>
<feature type="transmembrane region" description="Helical" evidence="1">
    <location>
        <begin position="715"/>
        <end position="733"/>
    </location>
</feature>
<feature type="transmembrane region" description="Helical" evidence="1">
    <location>
        <begin position="166"/>
        <end position="188"/>
    </location>
</feature>
<feature type="transmembrane region" description="Helical" evidence="1">
    <location>
        <begin position="518"/>
        <end position="538"/>
    </location>
</feature>
<keyword evidence="3" id="KW-1185">Reference proteome</keyword>
<name>A0ABZ2JZ84_9BACT</name>
<accession>A0ABZ2JZ84</accession>
<organism evidence="2 3">
    <name type="scientific">Pendulispora brunnea</name>
    <dbReference type="NCBI Taxonomy" id="2905690"/>
    <lineage>
        <taxon>Bacteria</taxon>
        <taxon>Pseudomonadati</taxon>
        <taxon>Myxococcota</taxon>
        <taxon>Myxococcia</taxon>
        <taxon>Myxococcales</taxon>
        <taxon>Sorangiineae</taxon>
        <taxon>Pendulisporaceae</taxon>
        <taxon>Pendulispora</taxon>
    </lineage>
</organism>
<feature type="transmembrane region" description="Helical" evidence="1">
    <location>
        <begin position="493"/>
        <end position="512"/>
    </location>
</feature>
<dbReference type="Proteomes" id="UP001379533">
    <property type="component" value="Chromosome"/>
</dbReference>
<keyword evidence="1" id="KW-0472">Membrane</keyword>
<feature type="transmembrane region" description="Helical" evidence="1">
    <location>
        <begin position="607"/>
        <end position="624"/>
    </location>
</feature>
<proteinExistence type="predicted"/>
<gene>
    <name evidence="2" type="ORF">LZC95_32250</name>
</gene>
<feature type="transmembrane region" description="Helical" evidence="1">
    <location>
        <begin position="243"/>
        <end position="262"/>
    </location>
</feature>
<dbReference type="RefSeq" id="WP_394841735.1">
    <property type="nucleotide sequence ID" value="NZ_CP089982.1"/>
</dbReference>
<dbReference type="PANTHER" id="PTHR38434">
    <property type="entry name" value="BLL2549 PROTEIN"/>
    <property type="match status" value="1"/>
</dbReference>
<feature type="transmembrane region" description="Helical" evidence="1">
    <location>
        <begin position="6"/>
        <end position="26"/>
    </location>
</feature>
<feature type="transmembrane region" description="Helical" evidence="1">
    <location>
        <begin position="114"/>
        <end position="134"/>
    </location>
</feature>
<feature type="transmembrane region" description="Helical" evidence="1">
    <location>
        <begin position="298"/>
        <end position="319"/>
    </location>
</feature>
<feature type="transmembrane region" description="Helical" evidence="1">
    <location>
        <begin position="268"/>
        <end position="286"/>
    </location>
</feature>
<sequence length="795" mass="83936">MEVFVGLLGFGLLVVGAVAIVAFSMASRAQAQVRQLEALVQRLTASELPPTEPANTESVEPARDDLVPEKKKKVVDWEGLIGVRLFAWLGGIALFVGLAFFLRYSIQENLIAPPLRVGLGGIVGAVALFGGAYLRSKADRAGQAISGSGVAILYASLYAARTLYDLLPVSVTFAGMALVTVAAGLLAVRKDAPMLAILGLLGGFMTPFLLSAGDDRPVALFVYVALLDAGILAVAIRRQWPGLALLGLGSTTAVYSAWAYQFLDAARVPYALMAAAILASVFAIPRWRETEKGTQRDLVRATAVLASAIPFVLVLILSGTNVLRASPFLLVGYLAVLEAGAWFTTTRAAFTPMLPIASGLTAVILAVRASEDLFPSQRGLVLAAFALLPLLETGAWYLRRDKADGPALRLSAAIALAGSILIVGRVLSVEVHAGGPAPILELALYAFAHAAGLATIGVVLGSGAGLLGAQALAVATLLLLFGVESREVARGHWPLIVASMLAFWAIPFTIRPAQRDRLARLSGGVALVLHFPIFYGLLHGAWGDGPLGAAALVCAGLALASGMHGFALLFVTAAIPIWFDNEWLTAVWAFEALALAGWHARKSHAGLLAGSVLLAATVMVRLLANPAVWEYHARNGTPIFNWELYTFGLPALALLLAPRWLRTSDVARSLKLPAVYAGAGIALLFVLLNVEIADFHSTGTTVSFHLSQGGFRQDMTYSLGWGLFALGLLAVGIARDSRALRIGSLIVSSLTAAKVTLHDLWALGSLYRVASFVGLAFALLAVSFFMQRYVLRSAK</sequence>
<feature type="transmembrane region" description="Helical" evidence="1">
    <location>
        <begin position="325"/>
        <end position="343"/>
    </location>
</feature>
<protein>
    <submittedName>
        <fullName evidence="2">DUF2339 domain-containing protein</fullName>
    </submittedName>
</protein>
<keyword evidence="1" id="KW-1133">Transmembrane helix</keyword>
<dbReference type="EMBL" id="CP089982">
    <property type="protein sequence ID" value="WXA91114.1"/>
    <property type="molecule type" value="Genomic_DNA"/>
</dbReference>
<feature type="transmembrane region" description="Helical" evidence="1">
    <location>
        <begin position="141"/>
        <end position="160"/>
    </location>
</feature>
<feature type="transmembrane region" description="Helical" evidence="1">
    <location>
        <begin position="379"/>
        <end position="398"/>
    </location>
</feature>
<feature type="transmembrane region" description="Helical" evidence="1">
    <location>
        <begin position="769"/>
        <end position="791"/>
    </location>
</feature>
<feature type="transmembrane region" description="Helical" evidence="1">
    <location>
        <begin position="745"/>
        <end position="763"/>
    </location>
</feature>
<evidence type="ECO:0000313" key="2">
    <source>
        <dbReference type="EMBL" id="WXA91114.1"/>
    </source>
</evidence>
<feature type="transmembrane region" description="Helical" evidence="1">
    <location>
        <begin position="673"/>
        <end position="695"/>
    </location>
</feature>
<evidence type="ECO:0000256" key="1">
    <source>
        <dbReference type="SAM" id="Phobius"/>
    </source>
</evidence>
<feature type="transmembrane region" description="Helical" evidence="1">
    <location>
        <begin position="218"/>
        <end position="236"/>
    </location>
</feature>
<dbReference type="InterPro" id="IPR014600">
    <property type="entry name" value="UCP035905_mem"/>
</dbReference>
<dbReference type="PANTHER" id="PTHR38434:SF1">
    <property type="entry name" value="BLL2549 PROTEIN"/>
    <property type="match status" value="1"/>
</dbReference>
<feature type="transmembrane region" description="Helical" evidence="1">
    <location>
        <begin position="448"/>
        <end position="481"/>
    </location>
</feature>
<feature type="transmembrane region" description="Helical" evidence="1">
    <location>
        <begin position="350"/>
        <end position="367"/>
    </location>
</feature>
<feature type="transmembrane region" description="Helical" evidence="1">
    <location>
        <begin position="644"/>
        <end position="661"/>
    </location>
</feature>
<reference evidence="2 3" key="1">
    <citation type="submission" date="2021-12" db="EMBL/GenBank/DDBJ databases">
        <title>Discovery of the Pendulisporaceae a myxobacterial family with distinct sporulation behavior and unique specialized metabolism.</title>
        <authorList>
            <person name="Garcia R."/>
            <person name="Popoff A."/>
            <person name="Bader C.D."/>
            <person name="Loehr J."/>
            <person name="Walesch S."/>
            <person name="Walt C."/>
            <person name="Boldt J."/>
            <person name="Bunk B."/>
            <person name="Haeckl F.J.F.P.J."/>
            <person name="Gunesch A.P."/>
            <person name="Birkelbach J."/>
            <person name="Nuebel U."/>
            <person name="Pietschmann T."/>
            <person name="Bach T."/>
            <person name="Mueller R."/>
        </authorList>
    </citation>
    <scope>NUCLEOTIDE SEQUENCE [LARGE SCALE GENOMIC DNA]</scope>
    <source>
        <strain evidence="2 3">MSr12523</strain>
    </source>
</reference>
<dbReference type="PIRSF" id="PIRSF035905">
    <property type="entry name" value="UCP035905_mp"/>
    <property type="match status" value="1"/>
</dbReference>
<evidence type="ECO:0000313" key="3">
    <source>
        <dbReference type="Proteomes" id="UP001379533"/>
    </source>
</evidence>
<dbReference type="InterPro" id="IPR019286">
    <property type="entry name" value="DUF2339_TM"/>
</dbReference>
<keyword evidence="1" id="KW-0812">Transmembrane</keyword>
<feature type="transmembrane region" description="Helical" evidence="1">
    <location>
        <begin position="550"/>
        <end position="577"/>
    </location>
</feature>